<evidence type="ECO:0000256" key="4">
    <source>
        <dbReference type="ARBA" id="ARBA00022741"/>
    </source>
</evidence>
<keyword evidence="3 6" id="KW-0808">Transferase</keyword>
<dbReference type="GO" id="GO:0005524">
    <property type="term" value="F:ATP binding"/>
    <property type="evidence" value="ECO:0007669"/>
    <property type="project" value="UniProtKB-UniRule"/>
</dbReference>
<dbReference type="NCBIfam" id="TIGR00636">
    <property type="entry name" value="PduO_Nterm"/>
    <property type="match status" value="1"/>
</dbReference>
<dbReference type="Gene3D" id="1.20.1200.10">
    <property type="entry name" value="Cobalamin adenosyltransferase-like"/>
    <property type="match status" value="1"/>
</dbReference>
<evidence type="ECO:0000256" key="5">
    <source>
        <dbReference type="ARBA" id="ARBA00022840"/>
    </source>
</evidence>
<gene>
    <name evidence="8" type="ORF">SAMN03097708_00488</name>
</gene>
<reference evidence="8 9" key="1">
    <citation type="submission" date="2016-10" db="EMBL/GenBank/DDBJ databases">
        <authorList>
            <person name="de Groot N.N."/>
        </authorList>
    </citation>
    <scope>NUCLEOTIDE SEQUENCE [LARGE SCALE GENOMIC DNA]</scope>
    <source>
        <strain evidence="8 9">HLD2</strain>
    </source>
</reference>
<dbReference type="PANTHER" id="PTHR12213">
    <property type="entry name" value="CORRINOID ADENOSYLTRANSFERASE"/>
    <property type="match status" value="1"/>
</dbReference>
<proteinExistence type="inferred from homology"/>
<dbReference type="EC" id="2.5.1.17" evidence="6"/>
<dbReference type="InterPro" id="IPR016030">
    <property type="entry name" value="CblAdoTrfase-like"/>
</dbReference>
<dbReference type="RefSeq" id="WP_092992207.1">
    <property type="nucleotide sequence ID" value="NZ_FMWD01000001.1"/>
</dbReference>
<evidence type="ECO:0000256" key="3">
    <source>
        <dbReference type="ARBA" id="ARBA00022679"/>
    </source>
</evidence>
<evidence type="ECO:0000259" key="7">
    <source>
        <dbReference type="Pfam" id="PF01923"/>
    </source>
</evidence>
<keyword evidence="5 6" id="KW-0067">ATP-binding</keyword>
<organism evidence="8 9">
    <name type="scientific">Thiohalomonas denitrificans</name>
    <dbReference type="NCBI Taxonomy" id="415747"/>
    <lineage>
        <taxon>Bacteria</taxon>
        <taxon>Pseudomonadati</taxon>
        <taxon>Pseudomonadota</taxon>
        <taxon>Gammaproteobacteria</taxon>
        <taxon>Thiohalomonadales</taxon>
        <taxon>Thiohalomonadaceae</taxon>
        <taxon>Thiohalomonas</taxon>
    </lineage>
</organism>
<comment type="catalytic activity">
    <reaction evidence="6">
        <text>2 cob(II)yrinate a,c diamide + reduced [electron-transfer flavoprotein] + 2 ATP = 2 adenosylcob(III)yrinate a,c-diamide + 2 triphosphate + oxidized [electron-transfer flavoprotein] + 3 H(+)</text>
        <dbReference type="Rhea" id="RHEA:11528"/>
        <dbReference type="Rhea" id="RHEA-COMP:10685"/>
        <dbReference type="Rhea" id="RHEA-COMP:10686"/>
        <dbReference type="ChEBI" id="CHEBI:15378"/>
        <dbReference type="ChEBI" id="CHEBI:18036"/>
        <dbReference type="ChEBI" id="CHEBI:30616"/>
        <dbReference type="ChEBI" id="CHEBI:57692"/>
        <dbReference type="ChEBI" id="CHEBI:58307"/>
        <dbReference type="ChEBI" id="CHEBI:58503"/>
        <dbReference type="ChEBI" id="CHEBI:58537"/>
        <dbReference type="EC" id="2.5.1.17"/>
    </reaction>
</comment>
<keyword evidence="6" id="KW-0169">Cobalamin biosynthesis</keyword>
<protein>
    <recommendedName>
        <fullName evidence="6">Corrinoid adenosyltransferase</fullName>
        <ecNumber evidence="6">2.5.1.17</ecNumber>
    </recommendedName>
    <alternativeName>
        <fullName evidence="6">Cob(II)alamin adenosyltransferase</fullName>
    </alternativeName>
    <alternativeName>
        <fullName evidence="6">Cob(II)yrinic acid a,c-diamide adenosyltransferase</fullName>
    </alternativeName>
    <alternativeName>
        <fullName evidence="6">Cobinamide/cobalamin adenosyltransferase</fullName>
    </alternativeName>
</protein>
<evidence type="ECO:0000313" key="9">
    <source>
        <dbReference type="Proteomes" id="UP000199648"/>
    </source>
</evidence>
<dbReference type="FunFam" id="1.20.1200.10:FF:000001">
    <property type="entry name" value="Cob(I)yrinic acid a,c-diamide adenosyltransferase"/>
    <property type="match status" value="1"/>
</dbReference>
<dbReference type="AlphaFoldDB" id="A0A1G5PNE9"/>
<dbReference type="STRING" id="415747.SAMN03097708_00488"/>
<comment type="similarity">
    <text evidence="1 6">Belongs to the Cob(I)alamin adenosyltransferase family.</text>
</comment>
<evidence type="ECO:0000256" key="2">
    <source>
        <dbReference type="ARBA" id="ARBA00011233"/>
    </source>
</evidence>
<dbReference type="PANTHER" id="PTHR12213:SF0">
    <property type="entry name" value="CORRINOID ADENOSYLTRANSFERASE MMAB"/>
    <property type="match status" value="1"/>
</dbReference>
<comment type="catalytic activity">
    <reaction evidence="6">
        <text>2 cob(II)alamin + reduced [electron-transfer flavoprotein] + 2 ATP = 2 adenosylcob(III)alamin + 2 triphosphate + oxidized [electron-transfer flavoprotein] + 3 H(+)</text>
        <dbReference type="Rhea" id="RHEA:28671"/>
        <dbReference type="Rhea" id="RHEA-COMP:10685"/>
        <dbReference type="Rhea" id="RHEA-COMP:10686"/>
        <dbReference type="ChEBI" id="CHEBI:15378"/>
        <dbReference type="ChEBI" id="CHEBI:16304"/>
        <dbReference type="ChEBI" id="CHEBI:18036"/>
        <dbReference type="ChEBI" id="CHEBI:18408"/>
        <dbReference type="ChEBI" id="CHEBI:30616"/>
        <dbReference type="ChEBI" id="CHEBI:57692"/>
        <dbReference type="ChEBI" id="CHEBI:58307"/>
        <dbReference type="EC" id="2.5.1.17"/>
    </reaction>
</comment>
<evidence type="ECO:0000256" key="1">
    <source>
        <dbReference type="ARBA" id="ARBA00007487"/>
    </source>
</evidence>
<dbReference type="OrthoDB" id="9778896at2"/>
<accession>A0A1G5PNE9</accession>
<dbReference type="Proteomes" id="UP000199648">
    <property type="component" value="Unassembled WGS sequence"/>
</dbReference>
<dbReference type="GO" id="GO:0009236">
    <property type="term" value="P:cobalamin biosynthetic process"/>
    <property type="evidence" value="ECO:0007669"/>
    <property type="project" value="UniProtKB-UniRule"/>
</dbReference>
<dbReference type="SUPFAM" id="SSF89028">
    <property type="entry name" value="Cobalamin adenosyltransferase-like"/>
    <property type="match status" value="1"/>
</dbReference>
<sequence length="182" mass="19871">MGYRLTKIYTRTGDKGTTSLGDGNRIDKDAPRMEAIGTVDELNSLLGMVLAHPIPKPVRDSLSLVQNDLFDLGGELSVPGRDVFTQHYVERLEKDIDALNAELPPLENFILPGGGQAAATCHLVRAVCRRAERTLITLTRQEALPAPLIAYLNRLSDLLFVAARILGRADKGEVLWQPGKGS</sequence>
<evidence type="ECO:0000256" key="6">
    <source>
        <dbReference type="RuleBase" id="RU366026"/>
    </source>
</evidence>
<feature type="domain" description="Cobalamin adenosyltransferase-like" evidence="7">
    <location>
        <begin position="8"/>
        <end position="165"/>
    </location>
</feature>
<keyword evidence="9" id="KW-1185">Reference proteome</keyword>
<dbReference type="GO" id="GO:0008817">
    <property type="term" value="F:corrinoid adenosyltransferase activity"/>
    <property type="evidence" value="ECO:0007669"/>
    <property type="project" value="UniProtKB-UniRule"/>
</dbReference>
<dbReference type="Pfam" id="PF01923">
    <property type="entry name" value="Cob_adeno_trans"/>
    <property type="match status" value="1"/>
</dbReference>
<comment type="pathway">
    <text evidence="6">Cofactor biosynthesis; adenosylcobalamin biosynthesis; adenosylcobalamin from cob(II)yrinate a,c-diamide: step 2/7.</text>
</comment>
<evidence type="ECO:0000313" key="8">
    <source>
        <dbReference type="EMBL" id="SCZ50741.1"/>
    </source>
</evidence>
<keyword evidence="4 6" id="KW-0547">Nucleotide-binding</keyword>
<dbReference type="UniPathway" id="UPA00148">
    <property type="reaction ID" value="UER00233"/>
</dbReference>
<name>A0A1G5PNE9_9GAMM</name>
<comment type="subunit">
    <text evidence="2">Homotrimer.</text>
</comment>
<dbReference type="EMBL" id="FMWD01000001">
    <property type="protein sequence ID" value="SCZ50741.1"/>
    <property type="molecule type" value="Genomic_DNA"/>
</dbReference>
<dbReference type="InterPro" id="IPR029499">
    <property type="entry name" value="PduO-typ"/>
</dbReference>
<dbReference type="InterPro" id="IPR036451">
    <property type="entry name" value="CblAdoTrfase-like_sf"/>
</dbReference>